<keyword evidence="3" id="KW-1185">Reference proteome</keyword>
<dbReference type="EMBL" id="CP001157">
    <property type="protein sequence ID" value="ACO76338.1"/>
    <property type="molecule type" value="Genomic_DNA"/>
</dbReference>
<dbReference type="HOGENOM" id="CLU_3211857_0_0_6"/>
<feature type="compositionally biased region" description="Basic and acidic residues" evidence="1">
    <location>
        <begin position="1"/>
        <end position="12"/>
    </location>
</feature>
<dbReference type="EnsemblBacteria" id="ACO76338">
    <property type="protein sequence ID" value="ACO76338"/>
    <property type="gene ID" value="Avin_00710"/>
</dbReference>
<evidence type="ECO:0000313" key="3">
    <source>
        <dbReference type="Proteomes" id="UP000002424"/>
    </source>
</evidence>
<name>C1DG11_AZOVD</name>
<evidence type="ECO:0000313" key="2">
    <source>
        <dbReference type="EMBL" id="ACO76338.1"/>
    </source>
</evidence>
<organism evidence="2 3">
    <name type="scientific">Azotobacter vinelandii (strain DJ / ATCC BAA-1303)</name>
    <dbReference type="NCBI Taxonomy" id="322710"/>
    <lineage>
        <taxon>Bacteria</taxon>
        <taxon>Pseudomonadati</taxon>
        <taxon>Pseudomonadota</taxon>
        <taxon>Gammaproteobacteria</taxon>
        <taxon>Pseudomonadales</taxon>
        <taxon>Pseudomonadaceae</taxon>
        <taxon>Azotobacter</taxon>
    </lineage>
</organism>
<dbReference type="AlphaFoldDB" id="C1DG11"/>
<accession>C1DG11</accession>
<dbReference type="KEGG" id="avn:Avin_00710"/>
<proteinExistence type="predicted"/>
<dbReference type="Proteomes" id="UP000002424">
    <property type="component" value="Chromosome"/>
</dbReference>
<protein>
    <submittedName>
        <fullName evidence="2">Uncharacterized protein</fullName>
    </submittedName>
</protein>
<gene>
    <name evidence="2" type="ordered locus">Avin_00710</name>
</gene>
<evidence type="ECO:0000256" key="1">
    <source>
        <dbReference type="SAM" id="MobiDB-lite"/>
    </source>
</evidence>
<sequence length="44" mass="4923">MQRHDAHDRRSVGGDQKLFIGMGEELSYPSPDERLRPGIAKGSQ</sequence>
<reference evidence="2 3" key="1">
    <citation type="journal article" date="2009" name="J. Bacteriol.">
        <title>Genome sequence of Azotobacter vinelandii, an obligate aerobe specialized to support diverse anaerobic metabolic processes.</title>
        <authorList>
            <person name="Setubal J.C."/>
            <person name="dos Santos P."/>
            <person name="Goldman B.S."/>
            <person name="Ertesvag H."/>
            <person name="Espin G."/>
            <person name="Rubio L.M."/>
            <person name="Valla S."/>
            <person name="Almeida N.F."/>
            <person name="Balasubramanian D."/>
            <person name="Cromes L."/>
            <person name="Curatti L."/>
            <person name="Du Z."/>
            <person name="Godsy E."/>
            <person name="Goodner B."/>
            <person name="Hellner-Burris K."/>
            <person name="Hernandez J.A."/>
            <person name="Houmiel K."/>
            <person name="Imperial J."/>
            <person name="Kennedy C."/>
            <person name="Larson T.J."/>
            <person name="Latreille P."/>
            <person name="Ligon L.S."/>
            <person name="Lu J."/>
            <person name="Maerk M."/>
            <person name="Miller N.M."/>
            <person name="Norton S."/>
            <person name="O'Carroll I.P."/>
            <person name="Paulsen I."/>
            <person name="Raulfs E.C."/>
            <person name="Roemer R."/>
            <person name="Rosser J."/>
            <person name="Segura D."/>
            <person name="Slater S."/>
            <person name="Stricklin S.L."/>
            <person name="Studholme D.J."/>
            <person name="Sun J."/>
            <person name="Viana C.J."/>
            <person name="Wallin E."/>
            <person name="Wang B."/>
            <person name="Wheeler C."/>
            <person name="Zhu H."/>
            <person name="Dean D.R."/>
            <person name="Dixon R."/>
            <person name="Wood D."/>
        </authorList>
    </citation>
    <scope>NUCLEOTIDE SEQUENCE [LARGE SCALE GENOMIC DNA]</scope>
    <source>
        <strain evidence="3">DJ / ATCC BAA-1303</strain>
    </source>
</reference>
<feature type="region of interest" description="Disordered" evidence="1">
    <location>
        <begin position="1"/>
        <end position="44"/>
    </location>
</feature>